<dbReference type="EC" id="3.6.1.22" evidence="4"/>
<dbReference type="EMBL" id="CP118166">
    <property type="protein sequence ID" value="WDI32838.1"/>
    <property type="molecule type" value="Genomic_DNA"/>
</dbReference>
<evidence type="ECO:0000259" key="10">
    <source>
        <dbReference type="PROSITE" id="PS51462"/>
    </source>
</evidence>
<gene>
    <name evidence="11" type="primary">nudC</name>
    <name evidence="11" type="ORF">PUV54_06460</name>
</gene>
<name>A0AAE9ZGY0_9PROT</name>
<protein>
    <recommendedName>
        <fullName evidence="4">NAD(+) diphosphatase</fullName>
        <ecNumber evidence="4">3.6.1.22</ecNumber>
    </recommendedName>
</protein>
<evidence type="ECO:0000256" key="3">
    <source>
        <dbReference type="ARBA" id="ARBA00009595"/>
    </source>
</evidence>
<accession>A0AAE9ZGY0</accession>
<dbReference type="Pfam" id="PF09296">
    <property type="entry name" value="NUDIX-like"/>
    <property type="match status" value="1"/>
</dbReference>
<dbReference type="AlphaFoldDB" id="A0AAE9ZGY0"/>
<dbReference type="InterPro" id="IPR049734">
    <property type="entry name" value="NudC-like_C"/>
</dbReference>
<feature type="domain" description="Nudix hydrolase" evidence="10">
    <location>
        <begin position="178"/>
        <end position="301"/>
    </location>
</feature>
<evidence type="ECO:0000256" key="7">
    <source>
        <dbReference type="ARBA" id="ARBA00022842"/>
    </source>
</evidence>
<organism evidence="11 12">
    <name type="scientific">Hyphococcus flavus</name>
    <dbReference type="NCBI Taxonomy" id="1866326"/>
    <lineage>
        <taxon>Bacteria</taxon>
        <taxon>Pseudomonadati</taxon>
        <taxon>Pseudomonadota</taxon>
        <taxon>Alphaproteobacteria</taxon>
        <taxon>Parvularculales</taxon>
        <taxon>Parvularculaceae</taxon>
        <taxon>Hyphococcus</taxon>
    </lineage>
</organism>
<evidence type="ECO:0000313" key="11">
    <source>
        <dbReference type="EMBL" id="WDI32838.1"/>
    </source>
</evidence>
<proteinExistence type="inferred from homology"/>
<keyword evidence="8" id="KW-0520">NAD</keyword>
<dbReference type="InterPro" id="IPR015797">
    <property type="entry name" value="NUDIX_hydrolase-like_dom_sf"/>
</dbReference>
<evidence type="ECO:0000256" key="4">
    <source>
        <dbReference type="ARBA" id="ARBA00012381"/>
    </source>
</evidence>
<evidence type="ECO:0000256" key="1">
    <source>
        <dbReference type="ARBA" id="ARBA00001946"/>
    </source>
</evidence>
<evidence type="ECO:0000256" key="9">
    <source>
        <dbReference type="ARBA" id="ARBA00023679"/>
    </source>
</evidence>
<dbReference type="PANTHER" id="PTHR42904:SF6">
    <property type="entry name" value="NAD-CAPPED RNA HYDROLASE NUDT12"/>
    <property type="match status" value="1"/>
</dbReference>
<dbReference type="InterPro" id="IPR050241">
    <property type="entry name" value="NAD-cap_RNA_hydrolase_NudC"/>
</dbReference>
<dbReference type="PANTHER" id="PTHR42904">
    <property type="entry name" value="NUDIX HYDROLASE, NUDC SUBFAMILY"/>
    <property type="match status" value="1"/>
</dbReference>
<comment type="cofactor">
    <cofactor evidence="2">
        <name>Zn(2+)</name>
        <dbReference type="ChEBI" id="CHEBI:29105"/>
    </cofactor>
</comment>
<dbReference type="Gene3D" id="3.90.79.20">
    <property type="match status" value="1"/>
</dbReference>
<dbReference type="GO" id="GO:0005829">
    <property type="term" value="C:cytosol"/>
    <property type="evidence" value="ECO:0007669"/>
    <property type="project" value="TreeGrafter"/>
</dbReference>
<comment type="similarity">
    <text evidence="3">Belongs to the Nudix hydrolase family. NudC subfamily.</text>
</comment>
<keyword evidence="6 11" id="KW-0378">Hydrolase</keyword>
<evidence type="ECO:0000256" key="2">
    <source>
        <dbReference type="ARBA" id="ARBA00001947"/>
    </source>
</evidence>
<sequence>MRARHALVTTARMKIGDNPNWFAGSPLERVNNEKDNDDAIAARLKDPDSLLIPLWRGDPLVANGAAAFLSAAAFKEFPADAPIAILGMKNGAAYFAIDASGASASAEEAPFSDIGEYMNLRMAAGIVSRDDLAIIGHARWLFEWRRQHRFCANCGGDVAFSISGAKADCRSCEAEHFPRVSPVAIVLAVHEDHCLLGRGPHFPEGMLSALAGFIEAGETPEEAARREIFEEAGVALTDIRYQFSQPWPFPSSLMMGFLADAEGRTLNLDTEEIVEARWISLEDTRMLLDGEERGNVILPPKFTIARQLLERWAAH</sequence>
<reference evidence="11" key="1">
    <citation type="submission" date="2023-02" db="EMBL/GenBank/DDBJ databases">
        <title>Genome sequence of Hyphococcus flavus.</title>
        <authorList>
            <person name="Rong J.-C."/>
            <person name="Zhao Q."/>
            <person name="Yi M."/>
            <person name="Wu J.-Y."/>
        </authorList>
    </citation>
    <scope>NUCLEOTIDE SEQUENCE</scope>
    <source>
        <strain evidence="11">MCCC 1K03223</strain>
    </source>
</reference>
<dbReference type="GO" id="GO:0035529">
    <property type="term" value="F:NADH pyrophosphatase activity"/>
    <property type="evidence" value="ECO:0007669"/>
    <property type="project" value="TreeGrafter"/>
</dbReference>
<evidence type="ECO:0000256" key="8">
    <source>
        <dbReference type="ARBA" id="ARBA00023027"/>
    </source>
</evidence>
<dbReference type="KEGG" id="hfl:PUV54_06460"/>
<dbReference type="InterPro" id="IPR015376">
    <property type="entry name" value="Znr_NADH_PPase"/>
</dbReference>
<evidence type="ECO:0000256" key="5">
    <source>
        <dbReference type="ARBA" id="ARBA00022723"/>
    </source>
</evidence>
<dbReference type="SUPFAM" id="SSF55811">
    <property type="entry name" value="Nudix"/>
    <property type="match status" value="1"/>
</dbReference>
<keyword evidence="5" id="KW-0479">Metal-binding</keyword>
<dbReference type="InterPro" id="IPR015375">
    <property type="entry name" value="NADH_PPase-like_N"/>
</dbReference>
<dbReference type="NCBIfam" id="NF001299">
    <property type="entry name" value="PRK00241.1"/>
    <property type="match status" value="1"/>
</dbReference>
<dbReference type="Pfam" id="PF09297">
    <property type="entry name" value="Zn_ribbon_NUD"/>
    <property type="match status" value="1"/>
</dbReference>
<dbReference type="RefSeq" id="WP_274494787.1">
    <property type="nucleotide sequence ID" value="NZ_CP118166.1"/>
</dbReference>
<dbReference type="PROSITE" id="PS00893">
    <property type="entry name" value="NUDIX_BOX"/>
    <property type="match status" value="1"/>
</dbReference>
<dbReference type="Pfam" id="PF00293">
    <property type="entry name" value="NUDIX"/>
    <property type="match status" value="1"/>
</dbReference>
<evidence type="ECO:0000313" key="12">
    <source>
        <dbReference type="Proteomes" id="UP001214043"/>
    </source>
</evidence>
<dbReference type="Proteomes" id="UP001214043">
    <property type="component" value="Chromosome"/>
</dbReference>
<keyword evidence="7" id="KW-0460">Magnesium</keyword>
<dbReference type="GO" id="GO:0046872">
    <property type="term" value="F:metal ion binding"/>
    <property type="evidence" value="ECO:0007669"/>
    <property type="project" value="UniProtKB-KW"/>
</dbReference>
<dbReference type="InterPro" id="IPR000086">
    <property type="entry name" value="NUDIX_hydrolase_dom"/>
</dbReference>
<evidence type="ECO:0000256" key="6">
    <source>
        <dbReference type="ARBA" id="ARBA00022801"/>
    </source>
</evidence>
<dbReference type="CDD" id="cd03429">
    <property type="entry name" value="NUDIX_NADH_pyrophosphatase_Nudt13"/>
    <property type="match status" value="1"/>
</dbReference>
<keyword evidence="12" id="KW-1185">Reference proteome</keyword>
<comment type="catalytic activity">
    <reaction evidence="9">
        <text>a 5'-end NAD(+)-phospho-ribonucleoside in mRNA + H2O = a 5'-end phospho-adenosine-phospho-ribonucleoside in mRNA + beta-nicotinamide D-ribonucleotide + 2 H(+)</text>
        <dbReference type="Rhea" id="RHEA:60876"/>
        <dbReference type="Rhea" id="RHEA-COMP:15698"/>
        <dbReference type="Rhea" id="RHEA-COMP:15719"/>
        <dbReference type="ChEBI" id="CHEBI:14649"/>
        <dbReference type="ChEBI" id="CHEBI:15377"/>
        <dbReference type="ChEBI" id="CHEBI:15378"/>
        <dbReference type="ChEBI" id="CHEBI:144029"/>
        <dbReference type="ChEBI" id="CHEBI:144051"/>
    </reaction>
    <physiologicalReaction direction="left-to-right" evidence="9">
        <dbReference type="Rhea" id="RHEA:60877"/>
    </physiologicalReaction>
</comment>
<dbReference type="InterPro" id="IPR020084">
    <property type="entry name" value="NUDIX_hydrolase_CS"/>
</dbReference>
<dbReference type="GO" id="GO:0019677">
    <property type="term" value="P:NAD+ catabolic process"/>
    <property type="evidence" value="ECO:0007669"/>
    <property type="project" value="TreeGrafter"/>
</dbReference>
<dbReference type="Gene3D" id="3.90.79.10">
    <property type="entry name" value="Nucleoside Triphosphate Pyrophosphohydrolase"/>
    <property type="match status" value="1"/>
</dbReference>
<dbReference type="PROSITE" id="PS51462">
    <property type="entry name" value="NUDIX"/>
    <property type="match status" value="1"/>
</dbReference>
<dbReference type="GO" id="GO:0006742">
    <property type="term" value="P:NADP+ catabolic process"/>
    <property type="evidence" value="ECO:0007669"/>
    <property type="project" value="TreeGrafter"/>
</dbReference>
<comment type="cofactor">
    <cofactor evidence="1">
        <name>Mg(2+)</name>
        <dbReference type="ChEBI" id="CHEBI:18420"/>
    </cofactor>
</comment>